<sequence length="230" mass="25583">MIRMYYEALLQLVYPHRCLGCGTDVLQKEALICAQCTGALPATGFFNIPGNPVEKSFYGNVKIEHAGAACYFTRDSVMQRLMIALKYQGNKEAGLFLGRMMGRILSGCVRFGDIDILIPVPLNERKLRQRGYNQSFLLCEGIAETWNKKIVADALVRTRFTKTQTKQDRLHRWENMKAVFMVKDVTALENQHILLVDDVITTGATLEACSNSLAAVPGVKLSVAAAAYTI</sequence>
<keyword evidence="4" id="KW-1185">Reference proteome</keyword>
<comment type="similarity">
    <text evidence="1">Belongs to the ComF/GntX family.</text>
</comment>
<dbReference type="InterPro" id="IPR051910">
    <property type="entry name" value="ComF/GntX_DNA_util-trans"/>
</dbReference>
<dbReference type="Gene3D" id="3.40.50.2020">
    <property type="match status" value="1"/>
</dbReference>
<dbReference type="Pfam" id="PF18912">
    <property type="entry name" value="DZR_2"/>
    <property type="match status" value="1"/>
</dbReference>
<dbReference type="OrthoDB" id="9779910at2"/>
<feature type="domain" description="Double zinc ribbon" evidence="2">
    <location>
        <begin position="9"/>
        <end position="41"/>
    </location>
</feature>
<dbReference type="Proteomes" id="UP000190888">
    <property type="component" value="Unassembled WGS sequence"/>
</dbReference>
<dbReference type="CDD" id="cd06223">
    <property type="entry name" value="PRTases_typeI"/>
    <property type="match status" value="1"/>
</dbReference>
<organism evidence="3 4">
    <name type="scientific">Sediminibacterium ginsengisoli</name>
    <dbReference type="NCBI Taxonomy" id="413434"/>
    <lineage>
        <taxon>Bacteria</taxon>
        <taxon>Pseudomonadati</taxon>
        <taxon>Bacteroidota</taxon>
        <taxon>Chitinophagia</taxon>
        <taxon>Chitinophagales</taxon>
        <taxon>Chitinophagaceae</taxon>
        <taxon>Sediminibacterium</taxon>
    </lineage>
</organism>
<dbReference type="InterPro" id="IPR000836">
    <property type="entry name" value="PRTase_dom"/>
</dbReference>
<name>A0A1T4JTK8_9BACT</name>
<dbReference type="EMBL" id="FUWH01000001">
    <property type="protein sequence ID" value="SJZ33526.1"/>
    <property type="molecule type" value="Genomic_DNA"/>
</dbReference>
<dbReference type="AlphaFoldDB" id="A0A1T4JTK8"/>
<dbReference type="RefSeq" id="WP_078829530.1">
    <property type="nucleotide sequence ID" value="NZ_FUWH01000001.1"/>
</dbReference>
<gene>
    <name evidence="3" type="ORF">SAMN04488132_101177</name>
</gene>
<evidence type="ECO:0000313" key="4">
    <source>
        <dbReference type="Proteomes" id="UP000190888"/>
    </source>
</evidence>
<evidence type="ECO:0000313" key="3">
    <source>
        <dbReference type="EMBL" id="SJZ33526.1"/>
    </source>
</evidence>
<dbReference type="PANTHER" id="PTHR47505:SF1">
    <property type="entry name" value="DNA UTILIZATION PROTEIN YHGH"/>
    <property type="match status" value="1"/>
</dbReference>
<dbReference type="InterPro" id="IPR029057">
    <property type="entry name" value="PRTase-like"/>
</dbReference>
<evidence type="ECO:0000256" key="1">
    <source>
        <dbReference type="ARBA" id="ARBA00008007"/>
    </source>
</evidence>
<proteinExistence type="inferred from homology"/>
<dbReference type="STRING" id="413434.SAMN04488132_101177"/>
<dbReference type="SUPFAM" id="SSF53271">
    <property type="entry name" value="PRTase-like"/>
    <property type="match status" value="1"/>
</dbReference>
<accession>A0A1T4JTK8</accession>
<dbReference type="PANTHER" id="PTHR47505">
    <property type="entry name" value="DNA UTILIZATION PROTEIN YHGH"/>
    <property type="match status" value="1"/>
</dbReference>
<evidence type="ECO:0000259" key="2">
    <source>
        <dbReference type="Pfam" id="PF18912"/>
    </source>
</evidence>
<dbReference type="InterPro" id="IPR044005">
    <property type="entry name" value="DZR_2"/>
</dbReference>
<protein>
    <submittedName>
        <fullName evidence="3">ComF family protein</fullName>
    </submittedName>
</protein>
<reference evidence="3 4" key="1">
    <citation type="submission" date="2017-02" db="EMBL/GenBank/DDBJ databases">
        <authorList>
            <person name="Peterson S.W."/>
        </authorList>
    </citation>
    <scope>NUCLEOTIDE SEQUENCE [LARGE SCALE GENOMIC DNA]</scope>
    <source>
        <strain evidence="3 4">DSM 22335</strain>
    </source>
</reference>